<dbReference type="AlphaFoldDB" id="A0A2N3N0E2"/>
<organism evidence="10 11">
    <name type="scientific">Lomentospora prolificans</name>
    <dbReference type="NCBI Taxonomy" id="41688"/>
    <lineage>
        <taxon>Eukaryota</taxon>
        <taxon>Fungi</taxon>
        <taxon>Dikarya</taxon>
        <taxon>Ascomycota</taxon>
        <taxon>Pezizomycotina</taxon>
        <taxon>Sordariomycetes</taxon>
        <taxon>Hypocreomycetidae</taxon>
        <taxon>Microascales</taxon>
        <taxon>Microascaceae</taxon>
        <taxon>Lomentospora</taxon>
    </lineage>
</organism>
<reference evidence="10 11" key="1">
    <citation type="journal article" date="2017" name="G3 (Bethesda)">
        <title>First Draft Genome Sequence of the Pathogenic Fungus Lomentospora prolificans (Formerly Scedosporium prolificans).</title>
        <authorList>
            <person name="Luo R."/>
            <person name="Zimin A."/>
            <person name="Workman R."/>
            <person name="Fan Y."/>
            <person name="Pertea G."/>
            <person name="Grossman N."/>
            <person name="Wear M.P."/>
            <person name="Jia B."/>
            <person name="Miller H."/>
            <person name="Casadevall A."/>
            <person name="Timp W."/>
            <person name="Zhang S.X."/>
            <person name="Salzberg S.L."/>
        </authorList>
    </citation>
    <scope>NUCLEOTIDE SEQUENCE [LARGE SCALE GENOMIC DNA]</scope>
    <source>
        <strain evidence="10 11">JHH-5317</strain>
    </source>
</reference>
<evidence type="ECO:0000256" key="1">
    <source>
        <dbReference type="ARBA" id="ARBA00004123"/>
    </source>
</evidence>
<dbReference type="HAMAP" id="MF_00754">
    <property type="entry name" value="RNase_P_1"/>
    <property type="match status" value="1"/>
</dbReference>
<dbReference type="GO" id="GO:0033204">
    <property type="term" value="F:ribonuclease P RNA binding"/>
    <property type="evidence" value="ECO:0007669"/>
    <property type="project" value="InterPro"/>
</dbReference>
<dbReference type="GO" id="GO:0005634">
    <property type="term" value="C:nucleus"/>
    <property type="evidence" value="ECO:0007669"/>
    <property type="project" value="UniProtKB-SubCell"/>
</dbReference>
<accession>A0A2N3N0E2</accession>
<evidence type="ECO:0000256" key="4">
    <source>
        <dbReference type="ARBA" id="ARBA00022694"/>
    </source>
</evidence>
<dbReference type="GO" id="GO:0004519">
    <property type="term" value="F:endonuclease activity"/>
    <property type="evidence" value="ECO:0007669"/>
    <property type="project" value="UniProtKB-KW"/>
</dbReference>
<keyword evidence="4 8" id="KW-0819">tRNA processing</keyword>
<evidence type="ECO:0000256" key="9">
    <source>
        <dbReference type="SAM" id="MobiDB-lite"/>
    </source>
</evidence>
<dbReference type="PANTHER" id="PTHR13348:SF0">
    <property type="entry name" value="RIBONUCLEASE P PROTEIN SUBUNIT P29"/>
    <property type="match status" value="1"/>
</dbReference>
<evidence type="ECO:0000313" key="10">
    <source>
        <dbReference type="EMBL" id="PKS05897.1"/>
    </source>
</evidence>
<dbReference type="GO" id="GO:0030677">
    <property type="term" value="C:ribonuclease P complex"/>
    <property type="evidence" value="ECO:0007669"/>
    <property type="project" value="InterPro"/>
</dbReference>
<evidence type="ECO:0000256" key="8">
    <source>
        <dbReference type="PIRNR" id="PIRNR027081"/>
    </source>
</evidence>
<dbReference type="GO" id="GO:0000172">
    <property type="term" value="C:ribonuclease MRP complex"/>
    <property type="evidence" value="ECO:0007669"/>
    <property type="project" value="InterPro"/>
</dbReference>
<gene>
    <name evidence="10" type="ORF">jhhlp_007728</name>
</gene>
<evidence type="ECO:0000256" key="3">
    <source>
        <dbReference type="ARBA" id="ARBA00022490"/>
    </source>
</evidence>
<keyword evidence="11" id="KW-1185">Reference proteome</keyword>
<keyword evidence="7" id="KW-0378">Hydrolase</keyword>
<dbReference type="Gene3D" id="2.30.30.210">
    <property type="entry name" value="Ribonuclease P/MRP, subunit p29"/>
    <property type="match status" value="1"/>
</dbReference>
<name>A0A2N3N0E2_9PEZI</name>
<dbReference type="SMART" id="SM00538">
    <property type="entry name" value="POP4"/>
    <property type="match status" value="1"/>
</dbReference>
<evidence type="ECO:0000256" key="7">
    <source>
        <dbReference type="ARBA" id="ARBA00022801"/>
    </source>
</evidence>
<keyword evidence="8" id="KW-0539">Nucleus</keyword>
<comment type="subcellular location">
    <subcellularLocation>
        <location evidence="1">Nucleus</location>
    </subcellularLocation>
</comment>
<dbReference type="PANTHER" id="PTHR13348">
    <property type="entry name" value="RIBONUCLEASE P SUBUNIT P29"/>
    <property type="match status" value="1"/>
</dbReference>
<comment type="similarity">
    <text evidence="2">Belongs to the eukaryotic/archaeal RNase P protein component 1 family.</text>
</comment>
<dbReference type="InterPro" id="IPR016848">
    <property type="entry name" value="RNase_P/MRP_Rpp29-subunit"/>
</dbReference>
<sequence length="247" mass="27492">MSAEKGQSVVQNLLARAHSPDSVARIYTEKIQYRPLLLRPSSPPPTTARDARRKARQAEKQKRKQKPKPLSAAERRRLGLYDVPRDKAKYALFEPLNKLWLGYIREVMGGDVYRGGPEAAQKLTSAEFLGAEVEVSRSACVSRVGVRGIVIKDSRFVFDIVTRRNQIKTIPKEGTVFRVTIPVEVQAPAPAPVEVGADGSAEETAAAGSNEGKKTEEFIFEIHGDQFLYRAADRANKKFKSHFSKTL</sequence>
<dbReference type="InterPro" id="IPR036980">
    <property type="entry name" value="RNase_P/MRP_Rpp29_sf"/>
</dbReference>
<proteinExistence type="inferred from homology"/>
<dbReference type="InterPro" id="IPR002730">
    <property type="entry name" value="Rpp29/RNP1"/>
</dbReference>
<dbReference type="Proteomes" id="UP000233524">
    <property type="component" value="Unassembled WGS sequence"/>
</dbReference>
<protein>
    <recommendedName>
        <fullName evidence="8">Ribonuclease P protein subunit</fullName>
    </recommendedName>
</protein>
<dbReference type="OrthoDB" id="124041at2759"/>
<dbReference type="InterPro" id="IPR023538">
    <property type="entry name" value="RNP1"/>
</dbReference>
<comment type="caution">
    <text evidence="10">The sequence shown here is derived from an EMBL/GenBank/DDBJ whole genome shotgun (WGS) entry which is preliminary data.</text>
</comment>
<evidence type="ECO:0000256" key="2">
    <source>
        <dbReference type="ARBA" id="ARBA00006181"/>
    </source>
</evidence>
<dbReference type="GO" id="GO:0001682">
    <property type="term" value="P:tRNA 5'-leader removal"/>
    <property type="evidence" value="ECO:0007669"/>
    <property type="project" value="InterPro"/>
</dbReference>
<dbReference type="GO" id="GO:0016787">
    <property type="term" value="F:hydrolase activity"/>
    <property type="evidence" value="ECO:0007669"/>
    <property type="project" value="UniProtKB-KW"/>
</dbReference>
<dbReference type="SUPFAM" id="SSF101744">
    <property type="entry name" value="Rof/RNase P subunit-like"/>
    <property type="match status" value="1"/>
</dbReference>
<feature type="region of interest" description="Disordered" evidence="9">
    <location>
        <begin position="35"/>
        <end position="75"/>
    </location>
</feature>
<feature type="compositionally biased region" description="Basic residues" evidence="9">
    <location>
        <begin position="51"/>
        <end position="67"/>
    </location>
</feature>
<dbReference type="STRING" id="41688.A0A2N3N0E2"/>
<dbReference type="Pfam" id="PF01868">
    <property type="entry name" value="RNase_P-MRP_p29"/>
    <property type="match status" value="1"/>
</dbReference>
<evidence type="ECO:0000313" key="11">
    <source>
        <dbReference type="Proteomes" id="UP000233524"/>
    </source>
</evidence>
<dbReference type="GO" id="GO:0006364">
    <property type="term" value="P:rRNA processing"/>
    <property type="evidence" value="ECO:0007669"/>
    <property type="project" value="TreeGrafter"/>
</dbReference>
<keyword evidence="3" id="KW-0963">Cytoplasm</keyword>
<dbReference type="InParanoid" id="A0A2N3N0E2"/>
<keyword evidence="5" id="KW-0540">Nuclease</keyword>
<dbReference type="InterPro" id="IPR023534">
    <property type="entry name" value="Rof/RNase_P-like"/>
</dbReference>
<dbReference type="PIRSF" id="PIRSF027081">
    <property type="entry name" value="RNase_P/MRP_p29_subunit"/>
    <property type="match status" value="1"/>
</dbReference>
<keyword evidence="6" id="KW-0255">Endonuclease</keyword>
<dbReference type="VEuPathDB" id="FungiDB:jhhlp_007728"/>
<evidence type="ECO:0000256" key="6">
    <source>
        <dbReference type="ARBA" id="ARBA00022759"/>
    </source>
</evidence>
<evidence type="ECO:0000256" key="5">
    <source>
        <dbReference type="ARBA" id="ARBA00022722"/>
    </source>
</evidence>
<dbReference type="EMBL" id="NLAX01001139">
    <property type="protein sequence ID" value="PKS05897.1"/>
    <property type="molecule type" value="Genomic_DNA"/>
</dbReference>